<keyword evidence="6" id="KW-0408">Iron</keyword>
<dbReference type="Gene3D" id="3.30.420.40">
    <property type="match status" value="2"/>
</dbReference>
<dbReference type="InterPro" id="IPR000905">
    <property type="entry name" value="Gcp-like_dom"/>
</dbReference>
<gene>
    <name evidence="6 8" type="primary">tsaD</name>
    <name evidence="8" type="ORF">COB21_06270</name>
</gene>
<feature type="binding site" evidence="6">
    <location>
        <begin position="138"/>
        <end position="142"/>
    </location>
    <ligand>
        <name>substrate</name>
    </ligand>
</feature>
<comment type="caution">
    <text evidence="8">The sequence shown here is derived from an EMBL/GenBank/DDBJ whole genome shotgun (WGS) entry which is preliminary data.</text>
</comment>
<keyword evidence="3 6" id="KW-0479">Metal-binding</keyword>
<feature type="binding site" evidence="6">
    <location>
        <position position="111"/>
    </location>
    <ligand>
        <name>Fe cation</name>
        <dbReference type="ChEBI" id="CHEBI:24875"/>
    </ligand>
</feature>
<comment type="similarity">
    <text evidence="6">Belongs to the KAE1 / TsaD family.</text>
</comment>
<dbReference type="PANTHER" id="PTHR11735:SF6">
    <property type="entry name" value="TRNA N6-ADENOSINE THREONYLCARBAMOYLTRANSFERASE, MITOCHONDRIAL"/>
    <property type="match status" value="1"/>
</dbReference>
<evidence type="ECO:0000256" key="5">
    <source>
        <dbReference type="ARBA" id="ARBA00048117"/>
    </source>
</evidence>
<dbReference type="EC" id="2.3.1.234" evidence="6"/>
<accession>A0A2A4WYH4</accession>
<dbReference type="Proteomes" id="UP000218775">
    <property type="component" value="Unassembled WGS sequence"/>
</dbReference>
<keyword evidence="6" id="KW-0963">Cytoplasm</keyword>
<proteinExistence type="inferred from homology"/>
<dbReference type="GO" id="GO:0005506">
    <property type="term" value="F:iron ion binding"/>
    <property type="evidence" value="ECO:0007669"/>
    <property type="project" value="UniProtKB-UniRule"/>
</dbReference>
<sequence length="327" mass="35466">MRILGIETTCDETAIAIVEDGHTILTNLIASQIDIHQAFGGVFPEIASREHVSQLLPLIDQALKNTSLTKDSIDAIAVASSPGLMGSIITGLTVAKTLCLAWNKPLYLINHIHAHLISPMMGLSPEKFKNLFPALGIVVSGGHTFFAQVDSPASYTPICHSVDDAIGEAFDKVGTMLGQKYPGGPKVEKLAEMGDDTRFRFKAGHVKKLPLHFSFSGLKTNVFYTVEALKKEKELTAQDICDLAACFQKTAFFDLIHKAKKLTSTQNFKSICVGGGVSANGYFYKHLTAAFKSQSLPVYFPEKSLTTDNGAMIAALAFFQSEFCKKA</sequence>
<organism evidence="8 9">
    <name type="scientific">Aerophobetes bacterium</name>
    <dbReference type="NCBI Taxonomy" id="2030807"/>
    <lineage>
        <taxon>Bacteria</taxon>
        <taxon>Candidatus Aerophobota</taxon>
    </lineage>
</organism>
<name>A0A2A4WYH4_UNCAE</name>
<dbReference type="EMBL" id="NVUK01000063">
    <property type="protein sequence ID" value="PCI74877.1"/>
    <property type="molecule type" value="Genomic_DNA"/>
</dbReference>
<feature type="binding site" evidence="6">
    <location>
        <position position="115"/>
    </location>
    <ligand>
        <name>Fe cation</name>
        <dbReference type="ChEBI" id="CHEBI:24875"/>
    </ligand>
</feature>
<dbReference type="HAMAP" id="MF_01445">
    <property type="entry name" value="TsaD"/>
    <property type="match status" value="1"/>
</dbReference>
<comment type="subcellular location">
    <subcellularLocation>
        <location evidence="6">Cytoplasm</location>
    </subcellularLocation>
</comment>
<dbReference type="GO" id="GO:0002949">
    <property type="term" value="P:tRNA threonylcarbamoyladenosine modification"/>
    <property type="evidence" value="ECO:0007669"/>
    <property type="project" value="UniProtKB-UniRule"/>
</dbReference>
<feature type="binding site" evidence="6">
    <location>
        <position position="308"/>
    </location>
    <ligand>
        <name>Fe cation</name>
        <dbReference type="ChEBI" id="CHEBI:24875"/>
    </ligand>
</feature>
<feature type="binding site" evidence="6">
    <location>
        <position position="184"/>
    </location>
    <ligand>
        <name>substrate</name>
    </ligand>
</feature>
<dbReference type="GO" id="GO:0005737">
    <property type="term" value="C:cytoplasm"/>
    <property type="evidence" value="ECO:0007669"/>
    <property type="project" value="UniProtKB-SubCell"/>
</dbReference>
<evidence type="ECO:0000256" key="4">
    <source>
        <dbReference type="ARBA" id="ARBA00023315"/>
    </source>
</evidence>
<evidence type="ECO:0000256" key="6">
    <source>
        <dbReference type="HAMAP-Rule" id="MF_01445"/>
    </source>
</evidence>
<protein>
    <recommendedName>
        <fullName evidence="6">tRNA N6-adenosine threonylcarbamoyltransferase</fullName>
        <ecNumber evidence="6">2.3.1.234</ecNumber>
    </recommendedName>
    <alternativeName>
        <fullName evidence="6">N6-L-threonylcarbamoyladenine synthase</fullName>
        <shortName evidence="6">t(6)A synthase</shortName>
    </alternativeName>
    <alternativeName>
        <fullName evidence="6">t(6)A37 threonylcarbamoyladenosine biosynthesis protein TsaD</fullName>
    </alternativeName>
    <alternativeName>
        <fullName evidence="6">tRNA threonylcarbamoyladenosine biosynthesis protein TsaD</fullName>
    </alternativeName>
</protein>
<evidence type="ECO:0000313" key="9">
    <source>
        <dbReference type="Proteomes" id="UP000218775"/>
    </source>
</evidence>
<evidence type="ECO:0000256" key="2">
    <source>
        <dbReference type="ARBA" id="ARBA00022694"/>
    </source>
</evidence>
<dbReference type="AlphaFoldDB" id="A0A2A4WYH4"/>
<evidence type="ECO:0000256" key="3">
    <source>
        <dbReference type="ARBA" id="ARBA00022723"/>
    </source>
</evidence>
<evidence type="ECO:0000256" key="1">
    <source>
        <dbReference type="ARBA" id="ARBA00022679"/>
    </source>
</evidence>
<feature type="binding site" evidence="6">
    <location>
        <position position="171"/>
    </location>
    <ligand>
        <name>substrate</name>
    </ligand>
</feature>
<dbReference type="PRINTS" id="PR00789">
    <property type="entry name" value="OSIALOPTASE"/>
</dbReference>
<keyword evidence="1 6" id="KW-0808">Transferase</keyword>
<feature type="binding site" evidence="6">
    <location>
        <position position="188"/>
    </location>
    <ligand>
        <name>substrate</name>
    </ligand>
</feature>
<comment type="cofactor">
    <cofactor evidence="6">
        <name>Fe(2+)</name>
        <dbReference type="ChEBI" id="CHEBI:29033"/>
    </cofactor>
    <text evidence="6">Binds 1 Fe(2+) ion per subunit.</text>
</comment>
<evidence type="ECO:0000259" key="7">
    <source>
        <dbReference type="Pfam" id="PF00814"/>
    </source>
</evidence>
<dbReference type="Pfam" id="PF00814">
    <property type="entry name" value="TsaD"/>
    <property type="match status" value="1"/>
</dbReference>
<feature type="binding site" evidence="6">
    <location>
        <position position="280"/>
    </location>
    <ligand>
        <name>substrate</name>
    </ligand>
</feature>
<keyword evidence="4 6" id="KW-0012">Acyltransferase</keyword>
<dbReference type="InterPro" id="IPR022450">
    <property type="entry name" value="TsaD"/>
</dbReference>
<dbReference type="InterPro" id="IPR043129">
    <property type="entry name" value="ATPase_NBD"/>
</dbReference>
<dbReference type="PROSITE" id="PS01016">
    <property type="entry name" value="GLYCOPROTEASE"/>
    <property type="match status" value="1"/>
</dbReference>
<comment type="catalytic activity">
    <reaction evidence="5 6">
        <text>L-threonylcarbamoyladenylate + adenosine(37) in tRNA = N(6)-L-threonylcarbamoyladenosine(37) in tRNA + AMP + H(+)</text>
        <dbReference type="Rhea" id="RHEA:37059"/>
        <dbReference type="Rhea" id="RHEA-COMP:10162"/>
        <dbReference type="Rhea" id="RHEA-COMP:10163"/>
        <dbReference type="ChEBI" id="CHEBI:15378"/>
        <dbReference type="ChEBI" id="CHEBI:73682"/>
        <dbReference type="ChEBI" id="CHEBI:74411"/>
        <dbReference type="ChEBI" id="CHEBI:74418"/>
        <dbReference type="ChEBI" id="CHEBI:456215"/>
        <dbReference type="EC" id="2.3.1.234"/>
    </reaction>
</comment>
<keyword evidence="2 6" id="KW-0819">tRNA processing</keyword>
<comment type="function">
    <text evidence="6">Required for the formation of a threonylcarbamoyl group on adenosine at position 37 (t(6)A37) in tRNAs that read codons beginning with adenine. Is involved in the transfer of the threonylcarbamoyl moiety of threonylcarbamoyl-AMP (TC-AMP) to the N6 group of A37, together with TsaE and TsaB. TsaD likely plays a direct catalytic role in this reaction.</text>
</comment>
<dbReference type="NCBIfam" id="TIGR03723">
    <property type="entry name" value="T6A_TsaD_YgjD"/>
    <property type="match status" value="1"/>
</dbReference>
<evidence type="ECO:0000313" key="8">
    <source>
        <dbReference type="EMBL" id="PCI74877.1"/>
    </source>
</evidence>
<dbReference type="InterPro" id="IPR017861">
    <property type="entry name" value="KAE1/TsaD"/>
</dbReference>
<dbReference type="PANTHER" id="PTHR11735">
    <property type="entry name" value="TRNA N6-ADENOSINE THREONYLCARBAMOYLTRANSFERASE"/>
    <property type="match status" value="1"/>
</dbReference>
<reference evidence="9" key="1">
    <citation type="submission" date="2017-08" db="EMBL/GenBank/DDBJ databases">
        <title>A dynamic microbial community with high functional redundancy inhabits the cold, oxic subseafloor aquifer.</title>
        <authorList>
            <person name="Tully B.J."/>
            <person name="Wheat C.G."/>
            <person name="Glazer B.T."/>
            <person name="Huber J.A."/>
        </authorList>
    </citation>
    <scope>NUCLEOTIDE SEQUENCE [LARGE SCALE GENOMIC DNA]</scope>
</reference>
<dbReference type="NCBIfam" id="TIGR00329">
    <property type="entry name" value="gcp_kae1"/>
    <property type="match status" value="1"/>
</dbReference>
<dbReference type="FunFam" id="3.30.420.40:FF:000012">
    <property type="entry name" value="tRNA N6-adenosine threonylcarbamoyltransferase"/>
    <property type="match status" value="1"/>
</dbReference>
<dbReference type="SUPFAM" id="SSF53067">
    <property type="entry name" value="Actin-like ATPase domain"/>
    <property type="match status" value="1"/>
</dbReference>
<dbReference type="InterPro" id="IPR017860">
    <property type="entry name" value="Peptidase_M22_CS"/>
</dbReference>
<dbReference type="GO" id="GO:0061711">
    <property type="term" value="F:tRNA N(6)-L-threonylcarbamoyladenine synthase activity"/>
    <property type="evidence" value="ECO:0007669"/>
    <property type="project" value="UniProtKB-EC"/>
</dbReference>
<feature type="domain" description="Gcp-like" evidence="7">
    <location>
        <begin position="23"/>
        <end position="314"/>
    </location>
</feature>